<accession>A0A7I8DHY3</accession>
<evidence type="ECO:0000313" key="3">
    <source>
        <dbReference type="Proteomes" id="UP000515703"/>
    </source>
</evidence>
<protein>
    <submittedName>
        <fullName evidence="2">AbrB family transcriptional regulator</fullName>
    </submittedName>
</protein>
<reference evidence="2 3" key="2">
    <citation type="submission" date="2020-08" db="EMBL/GenBank/DDBJ databases">
        <authorList>
            <person name="Ueki A."/>
            <person name="Tonouchi A."/>
        </authorList>
    </citation>
    <scope>NUCLEOTIDE SEQUENCE [LARGE SCALE GENOMIC DNA]</scope>
    <source>
        <strain evidence="2 3">CTTW</strain>
    </source>
</reference>
<proteinExistence type="predicted"/>
<dbReference type="Proteomes" id="UP000515703">
    <property type="component" value="Chromosome"/>
</dbReference>
<dbReference type="SMART" id="SM00966">
    <property type="entry name" value="SpoVT_AbrB"/>
    <property type="match status" value="2"/>
</dbReference>
<dbReference type="SUPFAM" id="SSF89447">
    <property type="entry name" value="AbrB/MazE/MraZ-like"/>
    <property type="match status" value="2"/>
</dbReference>
<dbReference type="AlphaFoldDB" id="A0A7I8DHY3"/>
<feature type="domain" description="SpoVT-AbrB" evidence="1">
    <location>
        <begin position="50"/>
        <end position="93"/>
    </location>
</feature>
<dbReference type="PANTHER" id="PTHR36432:SF4">
    <property type="entry name" value="TRANSITION STATE REGULATOR ABH-RELATED"/>
    <property type="match status" value="1"/>
</dbReference>
<dbReference type="InterPro" id="IPR007159">
    <property type="entry name" value="SpoVT-AbrB_dom"/>
</dbReference>
<dbReference type="PANTHER" id="PTHR36432">
    <property type="match status" value="1"/>
</dbReference>
<dbReference type="KEGG" id="acht:bsdcttw_11240"/>
<keyword evidence="3" id="KW-1185">Reference proteome</keyword>
<evidence type="ECO:0000313" key="2">
    <source>
        <dbReference type="EMBL" id="BCJ98083.1"/>
    </source>
</evidence>
<dbReference type="GO" id="GO:0003677">
    <property type="term" value="F:DNA binding"/>
    <property type="evidence" value="ECO:0007669"/>
    <property type="project" value="InterPro"/>
</dbReference>
<sequence>MARGFVRKIDDLGRIVIPIELRRSAEIMNRDALDMYLVNGTMTLSKGKGRKLDKLGRYTIPMEVRRTQSWDIGQALDIYMEGKEVCIRRYGCEWCDETEDLIEVNGHKLCHACAEKVGAAIIEA</sequence>
<name>A0A7I8DHY3_9FIRM</name>
<dbReference type="InterPro" id="IPR037914">
    <property type="entry name" value="SpoVT-AbrB_sf"/>
</dbReference>
<organism evidence="2 3">
    <name type="scientific">Anaerocolumna chitinilytica</name>
    <dbReference type="NCBI Taxonomy" id="1727145"/>
    <lineage>
        <taxon>Bacteria</taxon>
        <taxon>Bacillati</taxon>
        <taxon>Bacillota</taxon>
        <taxon>Clostridia</taxon>
        <taxon>Lachnospirales</taxon>
        <taxon>Lachnospiraceae</taxon>
        <taxon>Anaerocolumna</taxon>
    </lineage>
</organism>
<dbReference type="Gene3D" id="2.10.260.10">
    <property type="match status" value="2"/>
</dbReference>
<dbReference type="InterPro" id="IPR052731">
    <property type="entry name" value="B_subtilis_Trans_State_Reg"/>
</dbReference>
<gene>
    <name evidence="2" type="primary">abrB</name>
    <name evidence="2" type="ORF">bsdcttw_11240</name>
</gene>
<reference evidence="2 3" key="1">
    <citation type="submission" date="2020-08" db="EMBL/GenBank/DDBJ databases">
        <title>Draft genome sequencing of an Anaerocolumna strain isolated from anoxic soil subjected to BSD treatment.</title>
        <authorList>
            <person name="Uek A."/>
            <person name="Tonouchi A."/>
        </authorList>
    </citation>
    <scope>NUCLEOTIDE SEQUENCE [LARGE SCALE GENOMIC DNA]</scope>
    <source>
        <strain evidence="2 3">CTTW</strain>
    </source>
</reference>
<feature type="domain" description="SpoVT-AbrB" evidence="1">
    <location>
        <begin position="7"/>
        <end position="49"/>
    </location>
</feature>
<dbReference type="RefSeq" id="WP_185258437.1">
    <property type="nucleotide sequence ID" value="NZ_AP023368.1"/>
</dbReference>
<evidence type="ECO:0000259" key="1">
    <source>
        <dbReference type="SMART" id="SM00966"/>
    </source>
</evidence>
<dbReference type="EMBL" id="AP023368">
    <property type="protein sequence ID" value="BCJ98083.1"/>
    <property type="molecule type" value="Genomic_DNA"/>
</dbReference>